<proteinExistence type="predicted"/>
<accession>A0ACC1RZI7</accession>
<evidence type="ECO:0000313" key="1">
    <source>
        <dbReference type="EMBL" id="KAJ3528952.1"/>
    </source>
</evidence>
<dbReference type="Proteomes" id="UP001148629">
    <property type="component" value="Unassembled WGS sequence"/>
</dbReference>
<sequence>MGWQAGLAICTIAIAVVTALNTTFLFVAIPRLDRPNGDTEGALFTGECKIAKQYSIWLHLAINILGTVLLASGNYTQQVLTAPTRDEIDAAHGQGQWLDVGIMSFRNLRMISGKRVFIWTIMALSSLPIHVLYNSVISFETGVNTYSVYATKWETLDDPKSKFADEDFQSLKKSLDEFEKLENQECITTYGQKLVSGRSDVILILDPDRSDKFGNYTDVLGGRGNPMNDPYNWICEFDNSYAAVCDVNTALRNPDSWFITTTHYLHGTKTDRAQVKYCLSKRVDERCRLILSIPMLGIVIGCNAFKLLGMLLTWLCLDKRPLLTLGDVMTSFLDNPDPITKDMPFLSNRRFWAGSVSWARYNITVALCLGVLGAAGYLLNMAIENLIILDKPTLADLWNRGFGQVNVDSMLGIGVPGAMGQVLISNSPQLIASLLYAALNGLWTAMLVGVEWNSYGLKRKGLRTTYPVGQQRRTYWLSLPLRYGIPLIIGSATLHWLISQSIFFVRLVVYRDDDIATGPDGSPRVFITCGYSAIAIIFSITLGSLILLVSIGGSLRRMTTAIPAVGTCSAVVSAACHRPEADALASWGTVKWGVFVQLATKSSNAERADEYKDRVKRSLDPFCVSSIHITLASSSLQTNMKTVLCGLISLFTVVQGCLLPHEHGRDASIFRRQSQEEIEQYATDEYFALIKNSSIPVASNKTDRFCGGTIAPRGLGSQRPSTIISEAFNVVEIKSAVRGLVEEFGIELFELPEKTHDGATMFGAKVGNGRSNDAYHAYLTAGTHARERSAPDGLIYFVSDLLWAKREGTGLVYDGRKYTNSDVNKALSAGLVFMPLVNPDGVLFDHNTNLCWRKNRNPDGPVDLNRNYDFLWNYTQYFAPGIGAASNDPDAANYYGTGPFSEPETRNVRRVLDMFKISWFMDIHTFADVVLYPWGDDENQVSDPEQAFWNPEFDGKRGYVPDEKNFNYSSYINQSDWDVSKSASQRMAKAMQVGNGGREVQSVQNALFYPTSGTCSDYAYSRALLDPSLTKVRAFGVEIGVRNEAMGNISCPFYPNVTAFNQNVRSMGAGLMEFLLAAAEDLDGVSA</sequence>
<keyword evidence="2" id="KW-1185">Reference proteome</keyword>
<evidence type="ECO:0000313" key="2">
    <source>
        <dbReference type="Proteomes" id="UP001148629"/>
    </source>
</evidence>
<reference evidence="1" key="1">
    <citation type="submission" date="2022-08" db="EMBL/GenBank/DDBJ databases">
        <title>Genome Sequence of Fusarium decemcellulare.</title>
        <authorList>
            <person name="Buettner E."/>
        </authorList>
    </citation>
    <scope>NUCLEOTIDE SEQUENCE</scope>
    <source>
        <strain evidence="1">Babe19</strain>
    </source>
</reference>
<organism evidence="1 2">
    <name type="scientific">Fusarium decemcellulare</name>
    <dbReference type="NCBI Taxonomy" id="57161"/>
    <lineage>
        <taxon>Eukaryota</taxon>
        <taxon>Fungi</taxon>
        <taxon>Dikarya</taxon>
        <taxon>Ascomycota</taxon>
        <taxon>Pezizomycotina</taxon>
        <taxon>Sordariomycetes</taxon>
        <taxon>Hypocreomycetidae</taxon>
        <taxon>Hypocreales</taxon>
        <taxon>Nectriaceae</taxon>
        <taxon>Fusarium</taxon>
        <taxon>Fusarium decemcellulare species complex</taxon>
    </lineage>
</organism>
<comment type="caution">
    <text evidence="1">The sequence shown here is derived from an EMBL/GenBank/DDBJ whole genome shotgun (WGS) entry which is preliminary data.</text>
</comment>
<dbReference type="EMBL" id="JANRMS010001348">
    <property type="protein sequence ID" value="KAJ3528952.1"/>
    <property type="molecule type" value="Genomic_DNA"/>
</dbReference>
<gene>
    <name evidence="1" type="ORF">NM208_g9975</name>
</gene>
<protein>
    <submittedName>
        <fullName evidence="1">Uncharacterized protein</fullName>
    </submittedName>
</protein>
<name>A0ACC1RZI7_9HYPO</name>